<dbReference type="PANTHER" id="PTHR47959:SF24">
    <property type="entry name" value="ATP-DEPENDENT RNA HELICASE"/>
    <property type="match status" value="1"/>
</dbReference>
<evidence type="ECO:0000313" key="9">
    <source>
        <dbReference type="Proteomes" id="UP001497457"/>
    </source>
</evidence>
<feature type="domain" description="Helicase ATP-binding" evidence="6">
    <location>
        <begin position="35"/>
        <end position="209"/>
    </location>
</feature>
<protein>
    <recommendedName>
        <fullName evidence="10">DEAD-box ATP-dependent RNA helicase 10</fullName>
    </recommendedName>
</protein>
<dbReference type="GO" id="GO:0004386">
    <property type="term" value="F:helicase activity"/>
    <property type="evidence" value="ECO:0007669"/>
    <property type="project" value="UniProtKB-KW"/>
</dbReference>
<dbReference type="SUPFAM" id="SSF52540">
    <property type="entry name" value="P-loop containing nucleoside triphosphate hydrolases"/>
    <property type="match status" value="1"/>
</dbReference>
<dbReference type="CDD" id="cd18787">
    <property type="entry name" value="SF2_C_DEAD"/>
    <property type="match status" value="1"/>
</dbReference>
<dbReference type="PROSITE" id="PS51192">
    <property type="entry name" value="HELICASE_ATP_BIND_1"/>
    <property type="match status" value="1"/>
</dbReference>
<dbReference type="PANTHER" id="PTHR47959">
    <property type="entry name" value="ATP-DEPENDENT RNA HELICASE RHLE-RELATED"/>
    <property type="match status" value="1"/>
</dbReference>
<evidence type="ECO:0000256" key="4">
    <source>
        <dbReference type="ARBA" id="ARBA00022840"/>
    </source>
</evidence>
<evidence type="ECO:0008006" key="10">
    <source>
        <dbReference type="Google" id="ProtNLM"/>
    </source>
</evidence>
<dbReference type="Pfam" id="PF00270">
    <property type="entry name" value="DEAD"/>
    <property type="match status" value="1"/>
</dbReference>
<dbReference type="PROSITE" id="PS51194">
    <property type="entry name" value="HELICASE_CTER"/>
    <property type="match status" value="1"/>
</dbReference>
<dbReference type="EMBL" id="OZ075124">
    <property type="protein sequence ID" value="CAL4920476.1"/>
    <property type="molecule type" value="Genomic_DNA"/>
</dbReference>
<dbReference type="SMART" id="SM00487">
    <property type="entry name" value="DEXDc"/>
    <property type="match status" value="1"/>
</dbReference>
<evidence type="ECO:0000259" key="6">
    <source>
        <dbReference type="PROSITE" id="PS51192"/>
    </source>
</evidence>
<keyword evidence="1 5" id="KW-0547">Nucleotide-binding</keyword>
<evidence type="ECO:0000313" key="8">
    <source>
        <dbReference type="EMBL" id="CAL4920476.1"/>
    </source>
</evidence>
<dbReference type="InterPro" id="IPR011545">
    <property type="entry name" value="DEAD/DEAH_box_helicase_dom"/>
</dbReference>
<dbReference type="AlphaFoldDB" id="A0ABC8X9W1"/>
<dbReference type="InterPro" id="IPR000629">
    <property type="entry name" value="RNA-helicase_DEAD-box_CS"/>
</dbReference>
<dbReference type="GO" id="GO:0005524">
    <property type="term" value="F:ATP binding"/>
    <property type="evidence" value="ECO:0007669"/>
    <property type="project" value="UniProtKB-KW"/>
</dbReference>
<evidence type="ECO:0000256" key="5">
    <source>
        <dbReference type="RuleBase" id="RU000492"/>
    </source>
</evidence>
<dbReference type="Gene3D" id="3.40.50.300">
    <property type="entry name" value="P-loop containing nucleotide triphosphate hydrolases"/>
    <property type="match status" value="2"/>
</dbReference>
<reference evidence="9" key="1">
    <citation type="submission" date="2024-06" db="EMBL/GenBank/DDBJ databases">
        <authorList>
            <person name="Ryan C."/>
        </authorList>
    </citation>
    <scope>NUCLEOTIDE SEQUENCE [LARGE SCALE GENOMIC DNA]</scope>
</reference>
<reference evidence="8 9" key="2">
    <citation type="submission" date="2024-10" db="EMBL/GenBank/DDBJ databases">
        <authorList>
            <person name="Ryan C."/>
        </authorList>
    </citation>
    <scope>NUCLEOTIDE SEQUENCE [LARGE SCALE GENOMIC DNA]</scope>
</reference>
<dbReference type="InterPro" id="IPR014001">
    <property type="entry name" value="Helicase_ATP-bd"/>
</dbReference>
<keyword evidence="2 5" id="KW-0378">Hydrolase</keyword>
<dbReference type="InterPro" id="IPR001650">
    <property type="entry name" value="Helicase_C-like"/>
</dbReference>
<keyword evidence="3 5" id="KW-0347">Helicase</keyword>
<evidence type="ECO:0000256" key="3">
    <source>
        <dbReference type="ARBA" id="ARBA00022806"/>
    </source>
</evidence>
<dbReference type="Proteomes" id="UP001497457">
    <property type="component" value="Chromosome 14rd"/>
</dbReference>
<name>A0ABC8X9W1_9POAL</name>
<dbReference type="PROSITE" id="PS00039">
    <property type="entry name" value="DEAD_ATP_HELICASE"/>
    <property type="match status" value="1"/>
</dbReference>
<evidence type="ECO:0000259" key="7">
    <source>
        <dbReference type="PROSITE" id="PS51194"/>
    </source>
</evidence>
<comment type="similarity">
    <text evidence="5">Belongs to the DEAD box helicase family.</text>
</comment>
<sequence length="496" mass="55502">MAKEDAAVEKLAPGVDVRGAGHLQGAGGRIQAEAIPHALQGKDLIALAQTGSGKTGAFALPILQELLDNREVQHSFFACVLSPTRELAIQIAEQFEALGSAIGLRCSVLVGGVDRMQQVLSIGKRPHIVVGTPGRLLDHLTDTKGFSLKKIKYLVLDEADKLLNVEFEKALDDILKEIPKDRRTFLFSATMTKKVNKLQRACLRNPAKVEAASKYSTVDSLKQEFYFVPADYKDCYLLHVLSERRESMIMIFVRTCESTRLLALMLRNLGLKAMSISGQMSQDKRLGALNRFKAKDCNILICTDVASRGLDIQGVNMVINYDIPMNSKDYVHRVGRTARAGRSGYAVSLVNQYEAQWFVQIEQLLGKKIDQCKVDPDEIMILKEPISDAKRIALTKMKDSSGHKKRRRWEMMTKRWKTTPILKDPSRNQTDDENSGVWPAELIRVYSSSSVGPFCASLWFSVNHVELRHFVSFPLVDASRPILSSQTMLCKEISYI</sequence>
<organism evidence="8 9">
    <name type="scientific">Urochloa decumbens</name>
    <dbReference type="NCBI Taxonomy" id="240449"/>
    <lineage>
        <taxon>Eukaryota</taxon>
        <taxon>Viridiplantae</taxon>
        <taxon>Streptophyta</taxon>
        <taxon>Embryophyta</taxon>
        <taxon>Tracheophyta</taxon>
        <taxon>Spermatophyta</taxon>
        <taxon>Magnoliopsida</taxon>
        <taxon>Liliopsida</taxon>
        <taxon>Poales</taxon>
        <taxon>Poaceae</taxon>
        <taxon>PACMAD clade</taxon>
        <taxon>Panicoideae</taxon>
        <taxon>Panicodae</taxon>
        <taxon>Paniceae</taxon>
        <taxon>Melinidinae</taxon>
        <taxon>Urochloa</taxon>
    </lineage>
</organism>
<dbReference type="InterPro" id="IPR050079">
    <property type="entry name" value="DEAD_box_RNA_helicase"/>
</dbReference>
<evidence type="ECO:0000256" key="1">
    <source>
        <dbReference type="ARBA" id="ARBA00022741"/>
    </source>
</evidence>
<gene>
    <name evidence="8" type="ORF">URODEC1_LOCUS20441</name>
</gene>
<evidence type="ECO:0000256" key="2">
    <source>
        <dbReference type="ARBA" id="ARBA00022801"/>
    </source>
</evidence>
<keyword evidence="4 5" id="KW-0067">ATP-binding</keyword>
<proteinExistence type="inferred from homology"/>
<dbReference type="SMART" id="SM00490">
    <property type="entry name" value="HELICc"/>
    <property type="match status" value="1"/>
</dbReference>
<accession>A0ABC8X9W1</accession>
<dbReference type="GO" id="GO:0016787">
    <property type="term" value="F:hydrolase activity"/>
    <property type="evidence" value="ECO:0007669"/>
    <property type="project" value="UniProtKB-KW"/>
</dbReference>
<dbReference type="InterPro" id="IPR027417">
    <property type="entry name" value="P-loop_NTPase"/>
</dbReference>
<dbReference type="Pfam" id="PF00271">
    <property type="entry name" value="Helicase_C"/>
    <property type="match status" value="1"/>
</dbReference>
<keyword evidence="9" id="KW-1185">Reference proteome</keyword>
<feature type="domain" description="Helicase C-terminal" evidence="7">
    <location>
        <begin position="220"/>
        <end position="380"/>
    </location>
</feature>